<dbReference type="InterPro" id="IPR002213">
    <property type="entry name" value="UDP_glucos_trans"/>
</dbReference>
<name>A0A7R9CI23_TIMCR</name>
<evidence type="ECO:0000256" key="5">
    <source>
        <dbReference type="RuleBase" id="RU362059"/>
    </source>
</evidence>
<keyword evidence="5" id="KW-0732">Signal</keyword>
<dbReference type="FunFam" id="3.40.50.2000:FF:000050">
    <property type="entry name" value="UDP-glucuronosyltransferase"/>
    <property type="match status" value="1"/>
</dbReference>
<dbReference type="Pfam" id="PF00201">
    <property type="entry name" value="UDPGT"/>
    <property type="match status" value="1"/>
</dbReference>
<comment type="similarity">
    <text evidence="1 4">Belongs to the UDP-glycosyltransferase family.</text>
</comment>
<keyword evidence="5" id="KW-0812">Transmembrane</keyword>
<evidence type="ECO:0000256" key="3">
    <source>
        <dbReference type="ARBA" id="ARBA00022679"/>
    </source>
</evidence>
<organism evidence="6">
    <name type="scientific">Timema cristinae</name>
    <name type="common">Walking stick</name>
    <dbReference type="NCBI Taxonomy" id="61476"/>
    <lineage>
        <taxon>Eukaryota</taxon>
        <taxon>Metazoa</taxon>
        <taxon>Ecdysozoa</taxon>
        <taxon>Arthropoda</taxon>
        <taxon>Hexapoda</taxon>
        <taxon>Insecta</taxon>
        <taxon>Pterygota</taxon>
        <taxon>Neoptera</taxon>
        <taxon>Polyneoptera</taxon>
        <taxon>Phasmatodea</taxon>
        <taxon>Timematodea</taxon>
        <taxon>Timematoidea</taxon>
        <taxon>Timematidae</taxon>
        <taxon>Timema</taxon>
    </lineage>
</organism>
<dbReference type="InterPro" id="IPR035595">
    <property type="entry name" value="UDP_glycos_trans_CS"/>
</dbReference>
<dbReference type="AlphaFoldDB" id="A0A7R9CI23"/>
<dbReference type="GO" id="GO:0015020">
    <property type="term" value="F:glucuronosyltransferase activity"/>
    <property type="evidence" value="ECO:0007669"/>
    <property type="project" value="UniProtKB-EC"/>
</dbReference>
<dbReference type="EC" id="2.4.1.17" evidence="5"/>
<reference evidence="6" key="1">
    <citation type="submission" date="2020-11" db="EMBL/GenBank/DDBJ databases">
        <authorList>
            <person name="Tran Van P."/>
        </authorList>
    </citation>
    <scope>NUCLEOTIDE SEQUENCE</scope>
</reference>
<sequence length="518" mass="58630">MKLQALLPLFLMCFSWPCCQVYAAKILALLTLTSHSHHIWNRSLMKALAARGHQVTVVSPDSDPNSGPNLTYIVLENSYEHIRDNFKYETGLGDTFFQTLDLFGEWCYMNCEHQLSSKGGKQILGYPDGKMFDLIISEAAYTECFMALIPKFGNPPVVLVSAVGIPPNVDRMTGTPVSPSYIPDYRLPFSDHMDFWERMQNLLTYFTNEFFYSYIYFPRMQEIANRHLGHEVTSLEELRRNISVILSSTVNGFDTPRPLMPNVIPVGGMHLKPAGPLPKDLKTFLDGAKNGAIFFALGSNLRSDQLEPKVQQALFDAFSQLPQRILWKFETEDIKGKPDNVMISKWLPQSDVLGHPNVKLFISHCGWLSTQEAIYFGVPVVGIPFYLDQHNNLFRLKELGVGEGLSFTALTKDNVLKTINAVIQNTSYASNMKRLSAIFHDQPETPLERAVYWTEYVLRHGGAPHLRSVAVDMPLYQYLLLDVGLVLLLLLGTVSAALVLLLRLLRRVLRNKSKQKQQ</sequence>
<feature type="chain" id="PRO_5031592648" description="UDP-glucuronosyltransferase" evidence="5">
    <location>
        <begin position="24"/>
        <end position="518"/>
    </location>
</feature>
<feature type="transmembrane region" description="Helical" evidence="5">
    <location>
        <begin position="475"/>
        <end position="505"/>
    </location>
</feature>
<dbReference type="SUPFAM" id="SSF53756">
    <property type="entry name" value="UDP-Glycosyltransferase/glycogen phosphorylase"/>
    <property type="match status" value="1"/>
</dbReference>
<accession>A0A7R9CI23</accession>
<protein>
    <recommendedName>
        <fullName evidence="5">UDP-glucuronosyltransferase</fullName>
        <ecNumber evidence="5">2.4.1.17</ecNumber>
    </recommendedName>
</protein>
<evidence type="ECO:0000256" key="2">
    <source>
        <dbReference type="ARBA" id="ARBA00022676"/>
    </source>
</evidence>
<dbReference type="GO" id="GO:0016020">
    <property type="term" value="C:membrane"/>
    <property type="evidence" value="ECO:0007669"/>
    <property type="project" value="UniProtKB-SubCell"/>
</dbReference>
<keyword evidence="5" id="KW-0472">Membrane</keyword>
<comment type="catalytic activity">
    <reaction evidence="5">
        <text>glucuronate acceptor + UDP-alpha-D-glucuronate = acceptor beta-D-glucuronoside + UDP + H(+)</text>
        <dbReference type="Rhea" id="RHEA:21032"/>
        <dbReference type="ChEBI" id="CHEBI:15378"/>
        <dbReference type="ChEBI" id="CHEBI:58052"/>
        <dbReference type="ChEBI" id="CHEBI:58223"/>
        <dbReference type="ChEBI" id="CHEBI:132367"/>
        <dbReference type="ChEBI" id="CHEBI:132368"/>
        <dbReference type="EC" id="2.4.1.17"/>
    </reaction>
</comment>
<proteinExistence type="inferred from homology"/>
<dbReference type="CDD" id="cd03784">
    <property type="entry name" value="GT1_Gtf-like"/>
    <property type="match status" value="1"/>
</dbReference>
<comment type="subcellular location">
    <subcellularLocation>
        <location evidence="5">Membrane</location>
        <topology evidence="5">Single-pass membrane protein</topology>
    </subcellularLocation>
</comment>
<keyword evidence="3 4" id="KW-0808">Transferase</keyword>
<evidence type="ECO:0000256" key="1">
    <source>
        <dbReference type="ARBA" id="ARBA00009995"/>
    </source>
</evidence>
<keyword evidence="5" id="KW-1133">Transmembrane helix</keyword>
<evidence type="ECO:0000256" key="4">
    <source>
        <dbReference type="RuleBase" id="RU003718"/>
    </source>
</evidence>
<dbReference type="Gene3D" id="3.40.50.2000">
    <property type="entry name" value="Glycogen Phosphorylase B"/>
    <property type="match status" value="1"/>
</dbReference>
<dbReference type="PANTHER" id="PTHR48043:SF159">
    <property type="entry name" value="EG:EG0003.4 PROTEIN-RELATED"/>
    <property type="match status" value="1"/>
</dbReference>
<feature type="signal peptide" evidence="5">
    <location>
        <begin position="1"/>
        <end position="23"/>
    </location>
</feature>
<dbReference type="PROSITE" id="PS00375">
    <property type="entry name" value="UDPGT"/>
    <property type="match status" value="1"/>
</dbReference>
<evidence type="ECO:0000313" key="6">
    <source>
        <dbReference type="EMBL" id="CAD7395734.1"/>
    </source>
</evidence>
<dbReference type="InterPro" id="IPR050271">
    <property type="entry name" value="UDP-glycosyltransferase"/>
</dbReference>
<dbReference type="PANTHER" id="PTHR48043">
    <property type="entry name" value="EG:EG0003.4 PROTEIN-RELATED"/>
    <property type="match status" value="1"/>
</dbReference>
<keyword evidence="2 4" id="KW-0328">Glycosyltransferase</keyword>
<dbReference type="EMBL" id="OC317252">
    <property type="protein sequence ID" value="CAD7395734.1"/>
    <property type="molecule type" value="Genomic_DNA"/>
</dbReference>
<gene>
    <name evidence="6" type="ORF">TCEB3V08_LOCUS3295</name>
</gene>